<dbReference type="Pfam" id="PF16220">
    <property type="entry name" value="DUF4880"/>
    <property type="match status" value="1"/>
</dbReference>
<dbReference type="InterPro" id="IPR032623">
    <property type="entry name" value="FecR_N"/>
</dbReference>
<evidence type="ECO:0000313" key="4">
    <source>
        <dbReference type="Proteomes" id="UP000077752"/>
    </source>
</evidence>
<dbReference type="RefSeq" id="WP_064302124.1">
    <property type="nucleotide sequence ID" value="NZ_LUCV01000010.1"/>
</dbReference>
<name>A0A177SRH2_PSEPU</name>
<sequence>MRATHEKLSHASLEHAAQWYVRLLEEGDQNGVREQWQSWLDQHAEHQAAWRYMERVGERFAPLRSEGERAGRVLRERHPARLGRRQTVKSMLVLALGSMAGFGGWQAASRNGWTADLHTGTGENRKIALADGSTLWLGAQTAVDTRFDGRQRLLDLRFGEVLLHSTVQDRRPLLMETGAGLLQMAATPVRVALRYAEGNARLSVYQGQVELFTRTGSRTRVEAGQRVDFSALAISPAAPVQAAGESWIRNRLTAEAMPLADLINALGRYRPGHLGLHPELASLAVMGTFPLDDTDHALRLLEAALPIRVKRMTDWWVTVEPA</sequence>
<protein>
    <submittedName>
        <fullName evidence="3">Iron dicitrate transport regulator FecR</fullName>
    </submittedName>
</protein>
<dbReference type="EMBL" id="LUCV01000010">
    <property type="protein sequence ID" value="OAI93564.1"/>
    <property type="molecule type" value="Genomic_DNA"/>
</dbReference>
<evidence type="ECO:0000313" key="3">
    <source>
        <dbReference type="EMBL" id="OAI93564.1"/>
    </source>
</evidence>
<feature type="domain" description="FecR protein" evidence="1">
    <location>
        <begin position="116"/>
        <end position="210"/>
    </location>
</feature>
<dbReference type="GO" id="GO:0016989">
    <property type="term" value="F:sigma factor antagonist activity"/>
    <property type="evidence" value="ECO:0007669"/>
    <property type="project" value="TreeGrafter"/>
</dbReference>
<dbReference type="InterPro" id="IPR006860">
    <property type="entry name" value="FecR"/>
</dbReference>
<feature type="domain" description="FecR N-terminal" evidence="2">
    <location>
        <begin position="15"/>
        <end position="56"/>
    </location>
</feature>
<dbReference type="PIRSF" id="PIRSF018266">
    <property type="entry name" value="FecR"/>
    <property type="match status" value="1"/>
</dbReference>
<comment type="caution">
    <text evidence="3">The sequence shown here is derived from an EMBL/GenBank/DDBJ whole genome shotgun (WGS) entry which is preliminary data.</text>
</comment>
<dbReference type="PANTHER" id="PTHR30273">
    <property type="entry name" value="PERIPLASMIC SIGNAL SENSOR AND SIGMA FACTOR ACTIVATOR FECR-RELATED"/>
    <property type="match status" value="1"/>
</dbReference>
<gene>
    <name evidence="3" type="ORF">AYO28_12525</name>
</gene>
<dbReference type="AlphaFoldDB" id="A0A177SRH2"/>
<accession>A0A177SRH2</accession>
<proteinExistence type="predicted"/>
<dbReference type="Gene3D" id="2.60.120.1440">
    <property type="match status" value="1"/>
</dbReference>
<dbReference type="PANTHER" id="PTHR30273:SF2">
    <property type="entry name" value="PROTEIN FECR"/>
    <property type="match status" value="1"/>
</dbReference>
<reference evidence="3 4" key="1">
    <citation type="submission" date="2016-03" db="EMBL/GenBank/DDBJ databases">
        <title>Draft Genome Assembly of Pseudomonas putida strain CBF10-2.</title>
        <authorList>
            <person name="Iyer R.S."/>
            <person name="Damania A."/>
        </authorList>
    </citation>
    <scope>NUCLEOTIDE SEQUENCE [LARGE SCALE GENOMIC DNA]</scope>
    <source>
        <strain evidence="3 4">CBF10-2</strain>
    </source>
</reference>
<dbReference type="Proteomes" id="UP000077752">
    <property type="component" value="Unassembled WGS sequence"/>
</dbReference>
<evidence type="ECO:0000259" key="2">
    <source>
        <dbReference type="Pfam" id="PF16220"/>
    </source>
</evidence>
<dbReference type="InterPro" id="IPR012373">
    <property type="entry name" value="Ferrdict_sens_TM"/>
</dbReference>
<organism evidence="3 4">
    <name type="scientific">Pseudomonas putida</name>
    <name type="common">Arthrobacter siderocapsulatus</name>
    <dbReference type="NCBI Taxonomy" id="303"/>
    <lineage>
        <taxon>Bacteria</taxon>
        <taxon>Pseudomonadati</taxon>
        <taxon>Pseudomonadota</taxon>
        <taxon>Gammaproteobacteria</taxon>
        <taxon>Pseudomonadales</taxon>
        <taxon>Pseudomonadaceae</taxon>
        <taxon>Pseudomonas</taxon>
    </lineage>
</organism>
<evidence type="ECO:0000259" key="1">
    <source>
        <dbReference type="Pfam" id="PF04773"/>
    </source>
</evidence>
<dbReference type="Pfam" id="PF04773">
    <property type="entry name" value="FecR"/>
    <property type="match status" value="1"/>
</dbReference>